<gene>
    <name evidence="1" type="ORF">Tsubulata_029107</name>
</gene>
<evidence type="ECO:0000313" key="1">
    <source>
        <dbReference type="EMBL" id="KAJ4825834.1"/>
    </source>
</evidence>
<sequence length="85" mass="9949">MIPAWTLWGCFSGIFIRKSYQMYLHIHSFDEYGEFGWRTANSIASCFQWDLTYCEERHLPAEARLLRLEEGYVQEGGLVTGWHAA</sequence>
<keyword evidence="2" id="KW-1185">Reference proteome</keyword>
<protein>
    <submittedName>
        <fullName evidence="1">Uncharacterized protein</fullName>
    </submittedName>
</protein>
<organism evidence="1 2">
    <name type="scientific">Turnera subulata</name>
    <dbReference type="NCBI Taxonomy" id="218843"/>
    <lineage>
        <taxon>Eukaryota</taxon>
        <taxon>Viridiplantae</taxon>
        <taxon>Streptophyta</taxon>
        <taxon>Embryophyta</taxon>
        <taxon>Tracheophyta</taxon>
        <taxon>Spermatophyta</taxon>
        <taxon>Magnoliopsida</taxon>
        <taxon>eudicotyledons</taxon>
        <taxon>Gunneridae</taxon>
        <taxon>Pentapetalae</taxon>
        <taxon>rosids</taxon>
        <taxon>fabids</taxon>
        <taxon>Malpighiales</taxon>
        <taxon>Passifloraceae</taxon>
        <taxon>Turnera</taxon>
    </lineage>
</organism>
<comment type="caution">
    <text evidence="1">The sequence shown here is derived from an EMBL/GenBank/DDBJ whole genome shotgun (WGS) entry which is preliminary data.</text>
</comment>
<reference evidence="1" key="2">
    <citation type="journal article" date="2023" name="Plants (Basel)">
        <title>Annotation of the Turnera subulata (Passifloraceae) Draft Genome Reveals the S-Locus Evolved after the Divergence of Turneroideae from Passifloroideae in a Stepwise Manner.</title>
        <authorList>
            <person name="Henning P.M."/>
            <person name="Roalson E.H."/>
            <person name="Mir W."/>
            <person name="McCubbin A.G."/>
            <person name="Shore J.S."/>
        </authorList>
    </citation>
    <scope>NUCLEOTIDE SEQUENCE</scope>
    <source>
        <strain evidence="1">F60SS</strain>
    </source>
</reference>
<dbReference type="AlphaFoldDB" id="A0A9Q0F832"/>
<evidence type="ECO:0000313" key="2">
    <source>
        <dbReference type="Proteomes" id="UP001141552"/>
    </source>
</evidence>
<accession>A0A9Q0F832</accession>
<proteinExistence type="predicted"/>
<dbReference type="EMBL" id="JAKUCV010006797">
    <property type="protein sequence ID" value="KAJ4825834.1"/>
    <property type="molecule type" value="Genomic_DNA"/>
</dbReference>
<reference evidence="1" key="1">
    <citation type="submission" date="2022-02" db="EMBL/GenBank/DDBJ databases">
        <authorList>
            <person name="Henning P.M."/>
            <person name="McCubbin A.G."/>
            <person name="Shore J.S."/>
        </authorList>
    </citation>
    <scope>NUCLEOTIDE SEQUENCE</scope>
    <source>
        <strain evidence="1">F60SS</strain>
        <tissue evidence="1">Leaves</tissue>
    </source>
</reference>
<dbReference type="Proteomes" id="UP001141552">
    <property type="component" value="Unassembled WGS sequence"/>
</dbReference>
<name>A0A9Q0F832_9ROSI</name>